<dbReference type="PANTHER" id="PTHR43272:SF33">
    <property type="entry name" value="AMP-BINDING DOMAIN-CONTAINING PROTEIN-RELATED"/>
    <property type="match status" value="1"/>
</dbReference>
<dbReference type="GO" id="GO:0016020">
    <property type="term" value="C:membrane"/>
    <property type="evidence" value="ECO:0007669"/>
    <property type="project" value="TreeGrafter"/>
</dbReference>
<name>A0A2T5J199_9GAMM</name>
<evidence type="ECO:0000256" key="3">
    <source>
        <dbReference type="ARBA" id="ARBA00024484"/>
    </source>
</evidence>
<comment type="catalytic activity">
    <reaction evidence="3">
        <text>a long-chain fatty acid + ATP + CoA = a long-chain fatty acyl-CoA + AMP + diphosphate</text>
        <dbReference type="Rhea" id="RHEA:15421"/>
        <dbReference type="ChEBI" id="CHEBI:30616"/>
        <dbReference type="ChEBI" id="CHEBI:33019"/>
        <dbReference type="ChEBI" id="CHEBI:57287"/>
        <dbReference type="ChEBI" id="CHEBI:57560"/>
        <dbReference type="ChEBI" id="CHEBI:83139"/>
        <dbReference type="ChEBI" id="CHEBI:456215"/>
        <dbReference type="EC" id="6.2.1.3"/>
    </reaction>
    <physiologicalReaction direction="left-to-right" evidence="3">
        <dbReference type="Rhea" id="RHEA:15422"/>
    </physiologicalReaction>
</comment>
<dbReference type="EMBL" id="QAON01000004">
    <property type="protein sequence ID" value="PTQ90160.1"/>
    <property type="molecule type" value="Genomic_DNA"/>
</dbReference>
<evidence type="ECO:0000313" key="5">
    <source>
        <dbReference type="EMBL" id="PTQ90160.1"/>
    </source>
</evidence>
<keyword evidence="6" id="KW-1185">Reference proteome</keyword>
<comment type="caution">
    <text evidence="5">The sequence shown here is derived from an EMBL/GenBank/DDBJ whole genome shotgun (WGS) entry which is preliminary data.</text>
</comment>
<dbReference type="InterPro" id="IPR045851">
    <property type="entry name" value="AMP-bd_C_sf"/>
</dbReference>
<dbReference type="InterPro" id="IPR042099">
    <property type="entry name" value="ANL_N_sf"/>
</dbReference>
<dbReference type="Gene3D" id="3.40.50.12780">
    <property type="entry name" value="N-terminal domain of ligase-like"/>
    <property type="match status" value="1"/>
</dbReference>
<reference evidence="5 6" key="1">
    <citation type="submission" date="2018-04" db="EMBL/GenBank/DDBJ databases">
        <title>Genomic Encyclopedia of Archaeal and Bacterial Type Strains, Phase II (KMG-II): from individual species to whole genera.</title>
        <authorList>
            <person name="Goeker M."/>
        </authorList>
    </citation>
    <scope>NUCLEOTIDE SEQUENCE [LARGE SCALE GENOMIC DNA]</scope>
    <source>
        <strain evidence="5 6">DSM 5822</strain>
    </source>
</reference>
<protein>
    <submittedName>
        <fullName evidence="5">Long-subunit acyl-CoA synthetase (AMP-forming)</fullName>
    </submittedName>
</protein>
<sequence length="565" mass="63769">MVMANAEKKTLLHCLLYWEKKSPSAIYLTQPFGNGDVKNYTWQQVGDEVRRIANYIQTLNLPPKSNIALLGRNSAHWIMADLAIWMSGHVTVPLYPTLNAETAEYIFEHSEAKLLIVGKMDGKADGWKEIKTVIPQGLPVIAAPLSPPELSAQPQWNDIVSKTEPLKNPVLPELDDIATIVYTSGSTGKPKGVLHSFRTMIVITSGMEQIWGFTSNERMLSYLPLAHVAERAAVETMSLFFGFHIFFSEGLETFQKDLQRAQPTIFFSVPRLWTKFYLGVNEKLPPKKQKLLFNIPILNKIVKKKVLTQLGMNHVRVALTGSAPLPPQIIEWYRSLGLELLDVYGMSENFAYSHACKPGEVRVGYVGSVNPGVLQRIADNGEIQVKSPAQMIGYYKMPDKMAEEMTDDGYFKTGDRGEIDEKGRLRITGRVKELFKTSKGKYVAPVPIENKLNNHPKVEVVCVTGSGEPQPFALFMLSLDATKELANGQLDKETLTNEFKDLLKSVNSTLEDHEVLDYIVVVKDQWTMENGFLTPTMKIKRNIIEDRYLKHGEQWVAQKQKVIWE</sequence>
<keyword evidence="2" id="KW-0067">ATP-binding</keyword>
<organism evidence="5 6">
    <name type="scientific">Agitococcus lubricus</name>
    <dbReference type="NCBI Taxonomy" id="1077255"/>
    <lineage>
        <taxon>Bacteria</taxon>
        <taxon>Pseudomonadati</taxon>
        <taxon>Pseudomonadota</taxon>
        <taxon>Gammaproteobacteria</taxon>
        <taxon>Moraxellales</taxon>
        <taxon>Moraxellaceae</taxon>
        <taxon>Agitococcus</taxon>
    </lineage>
</organism>
<evidence type="ECO:0000256" key="2">
    <source>
        <dbReference type="ARBA" id="ARBA00022840"/>
    </source>
</evidence>
<dbReference type="Pfam" id="PF00501">
    <property type="entry name" value="AMP-binding"/>
    <property type="match status" value="1"/>
</dbReference>
<dbReference type="InterPro" id="IPR000873">
    <property type="entry name" value="AMP-dep_synth/lig_dom"/>
</dbReference>
<gene>
    <name evidence="5" type="ORF">C8N29_104205</name>
</gene>
<dbReference type="PANTHER" id="PTHR43272">
    <property type="entry name" value="LONG-CHAIN-FATTY-ACID--COA LIGASE"/>
    <property type="match status" value="1"/>
</dbReference>
<dbReference type="PROSITE" id="PS00455">
    <property type="entry name" value="AMP_BINDING"/>
    <property type="match status" value="1"/>
</dbReference>
<dbReference type="OrthoDB" id="9765680at2"/>
<accession>A0A2T5J199</accession>
<dbReference type="AlphaFoldDB" id="A0A2T5J199"/>
<dbReference type="Proteomes" id="UP000244223">
    <property type="component" value="Unassembled WGS sequence"/>
</dbReference>
<dbReference type="SUPFAM" id="SSF56801">
    <property type="entry name" value="Acetyl-CoA synthetase-like"/>
    <property type="match status" value="1"/>
</dbReference>
<evidence type="ECO:0000313" key="6">
    <source>
        <dbReference type="Proteomes" id="UP000244223"/>
    </source>
</evidence>
<dbReference type="Gene3D" id="3.30.300.30">
    <property type="match status" value="1"/>
</dbReference>
<evidence type="ECO:0000259" key="4">
    <source>
        <dbReference type="Pfam" id="PF00501"/>
    </source>
</evidence>
<evidence type="ECO:0000256" key="1">
    <source>
        <dbReference type="ARBA" id="ARBA00022741"/>
    </source>
</evidence>
<dbReference type="Pfam" id="PF23562">
    <property type="entry name" value="AMP-binding_C_3"/>
    <property type="match status" value="1"/>
</dbReference>
<dbReference type="InterPro" id="IPR020845">
    <property type="entry name" value="AMP-binding_CS"/>
</dbReference>
<feature type="domain" description="AMP-dependent synthetase/ligase" evidence="4">
    <location>
        <begin position="22"/>
        <end position="395"/>
    </location>
</feature>
<dbReference type="GO" id="GO:0004467">
    <property type="term" value="F:long-chain fatty acid-CoA ligase activity"/>
    <property type="evidence" value="ECO:0007669"/>
    <property type="project" value="UniProtKB-EC"/>
</dbReference>
<keyword evidence="1" id="KW-0547">Nucleotide-binding</keyword>
<dbReference type="RefSeq" id="WP_107865155.1">
    <property type="nucleotide sequence ID" value="NZ_QAON01000004.1"/>
</dbReference>
<dbReference type="GO" id="GO:0005524">
    <property type="term" value="F:ATP binding"/>
    <property type="evidence" value="ECO:0007669"/>
    <property type="project" value="UniProtKB-KW"/>
</dbReference>
<proteinExistence type="predicted"/>